<protein>
    <submittedName>
        <fullName evidence="1">Uncharacterized protein</fullName>
    </submittedName>
</protein>
<organism evidence="1 2">
    <name type="scientific">Gramella jeungdoensis</name>
    <dbReference type="NCBI Taxonomy" id="708091"/>
    <lineage>
        <taxon>Bacteria</taxon>
        <taxon>Pseudomonadati</taxon>
        <taxon>Bacteroidota</taxon>
        <taxon>Flavobacteriia</taxon>
        <taxon>Flavobacteriales</taxon>
        <taxon>Flavobacteriaceae</taxon>
        <taxon>Christiangramia</taxon>
    </lineage>
</organism>
<evidence type="ECO:0000313" key="1">
    <source>
        <dbReference type="EMBL" id="MCM8568570.1"/>
    </source>
</evidence>
<sequence>MMEIKPLQGIGMIKFGMTEKELKEVLGDPTNRKSTLFPANNSESIDLEYAHLGLQFHLTTENNLRLESIRFNNPDHSLFGEYPIGQEASFLNKECIKRNLPDLQLEYEYIQPGKDVYYSEEKGVLIYSEGGVITSIVLFPQYDASGENIIWPG</sequence>
<accession>A0ABT0YZK1</accession>
<dbReference type="EMBL" id="JAMSCK010000002">
    <property type="protein sequence ID" value="MCM8568570.1"/>
    <property type="molecule type" value="Genomic_DNA"/>
</dbReference>
<gene>
    <name evidence="1" type="ORF">NE848_04220</name>
</gene>
<evidence type="ECO:0000313" key="2">
    <source>
        <dbReference type="Proteomes" id="UP001155077"/>
    </source>
</evidence>
<proteinExistence type="predicted"/>
<dbReference type="Proteomes" id="UP001155077">
    <property type="component" value="Unassembled WGS sequence"/>
</dbReference>
<dbReference type="RefSeq" id="WP_252110972.1">
    <property type="nucleotide sequence ID" value="NZ_JAMSCK010000002.1"/>
</dbReference>
<reference evidence="1" key="1">
    <citation type="submission" date="2022-06" db="EMBL/GenBank/DDBJ databases">
        <title>Gramella sediminis sp. nov., isolated from deep-sea sediment of the Indian Ocean.</title>
        <authorList>
            <person name="Yang L."/>
        </authorList>
    </citation>
    <scope>NUCLEOTIDE SEQUENCE</scope>
    <source>
        <strain evidence="1">HMD3159</strain>
    </source>
</reference>
<keyword evidence="2" id="KW-1185">Reference proteome</keyword>
<comment type="caution">
    <text evidence="1">The sequence shown here is derived from an EMBL/GenBank/DDBJ whole genome shotgun (WGS) entry which is preliminary data.</text>
</comment>
<name>A0ABT0YZK1_9FLAO</name>